<gene>
    <name evidence="1" type="ORF">HPB47_023951</name>
</gene>
<name>A0AC60Q5L9_IXOPE</name>
<protein>
    <submittedName>
        <fullName evidence="1">Uncharacterized protein</fullName>
    </submittedName>
</protein>
<evidence type="ECO:0000313" key="1">
    <source>
        <dbReference type="EMBL" id="KAG0429109.1"/>
    </source>
</evidence>
<accession>A0AC60Q5L9</accession>
<keyword evidence="2" id="KW-1185">Reference proteome</keyword>
<dbReference type="EMBL" id="JABSTQ010009445">
    <property type="protein sequence ID" value="KAG0429109.1"/>
    <property type="molecule type" value="Genomic_DNA"/>
</dbReference>
<dbReference type="Proteomes" id="UP000805193">
    <property type="component" value="Unassembled WGS sequence"/>
</dbReference>
<evidence type="ECO:0000313" key="2">
    <source>
        <dbReference type="Proteomes" id="UP000805193"/>
    </source>
</evidence>
<sequence length="232" mass="25203">MMPSGRRLRRIVRLLDASEAGRTKRRKEQGGTAAVIHRLRTHSAMILPFVLLPLSLPISAGASTLRPIRPSVADGLHVAAATGRPVDPQWVDLFSFLLLHLPASVPFKTVTVTSTVYADASGTGLGLCLPDGNVAVLTSSPRGIYRRELWAVLLAVLLSPPRTLVLSDNQAVVAALTHGHGQTFNVCEALAATILFCNKDSWVAWLPTDSNLADAPSRLNRTLFRGHERRRR</sequence>
<organism evidence="1 2">
    <name type="scientific">Ixodes persulcatus</name>
    <name type="common">Taiga tick</name>
    <dbReference type="NCBI Taxonomy" id="34615"/>
    <lineage>
        <taxon>Eukaryota</taxon>
        <taxon>Metazoa</taxon>
        <taxon>Ecdysozoa</taxon>
        <taxon>Arthropoda</taxon>
        <taxon>Chelicerata</taxon>
        <taxon>Arachnida</taxon>
        <taxon>Acari</taxon>
        <taxon>Parasitiformes</taxon>
        <taxon>Ixodida</taxon>
        <taxon>Ixodoidea</taxon>
        <taxon>Ixodidae</taxon>
        <taxon>Ixodinae</taxon>
        <taxon>Ixodes</taxon>
    </lineage>
</organism>
<reference evidence="1 2" key="1">
    <citation type="journal article" date="2020" name="Cell">
        <title>Large-Scale Comparative Analyses of Tick Genomes Elucidate Their Genetic Diversity and Vector Capacities.</title>
        <authorList>
            <consortium name="Tick Genome and Microbiome Consortium (TIGMIC)"/>
            <person name="Jia N."/>
            <person name="Wang J."/>
            <person name="Shi W."/>
            <person name="Du L."/>
            <person name="Sun Y."/>
            <person name="Zhan W."/>
            <person name="Jiang J.F."/>
            <person name="Wang Q."/>
            <person name="Zhang B."/>
            <person name="Ji P."/>
            <person name="Bell-Sakyi L."/>
            <person name="Cui X.M."/>
            <person name="Yuan T.T."/>
            <person name="Jiang B.G."/>
            <person name="Yang W.F."/>
            <person name="Lam T.T."/>
            <person name="Chang Q.C."/>
            <person name="Ding S.J."/>
            <person name="Wang X.J."/>
            <person name="Zhu J.G."/>
            <person name="Ruan X.D."/>
            <person name="Zhao L."/>
            <person name="Wei J.T."/>
            <person name="Ye R.Z."/>
            <person name="Que T.C."/>
            <person name="Du C.H."/>
            <person name="Zhou Y.H."/>
            <person name="Cheng J.X."/>
            <person name="Dai P.F."/>
            <person name="Guo W.B."/>
            <person name="Han X.H."/>
            <person name="Huang E.J."/>
            <person name="Li L.F."/>
            <person name="Wei W."/>
            <person name="Gao Y.C."/>
            <person name="Liu J.Z."/>
            <person name="Shao H.Z."/>
            <person name="Wang X."/>
            <person name="Wang C.C."/>
            <person name="Yang T.C."/>
            <person name="Huo Q.B."/>
            <person name="Li W."/>
            <person name="Chen H.Y."/>
            <person name="Chen S.E."/>
            <person name="Zhou L.G."/>
            <person name="Ni X.B."/>
            <person name="Tian J.H."/>
            <person name="Sheng Y."/>
            <person name="Liu T."/>
            <person name="Pan Y.S."/>
            <person name="Xia L.Y."/>
            <person name="Li J."/>
            <person name="Zhao F."/>
            <person name="Cao W.C."/>
        </authorList>
    </citation>
    <scope>NUCLEOTIDE SEQUENCE [LARGE SCALE GENOMIC DNA]</scope>
    <source>
        <strain evidence="1">Iper-2018</strain>
    </source>
</reference>
<proteinExistence type="predicted"/>
<comment type="caution">
    <text evidence="1">The sequence shown here is derived from an EMBL/GenBank/DDBJ whole genome shotgun (WGS) entry which is preliminary data.</text>
</comment>